<dbReference type="GO" id="GO:0006281">
    <property type="term" value="P:DNA repair"/>
    <property type="evidence" value="ECO:0007669"/>
    <property type="project" value="UniProtKB-ARBA"/>
</dbReference>
<evidence type="ECO:0000259" key="1">
    <source>
        <dbReference type="Pfam" id="PF09588"/>
    </source>
</evidence>
<dbReference type="CDD" id="cd22343">
    <property type="entry name" value="PDDEXK_lambda_exonuclease-like"/>
    <property type="match status" value="1"/>
</dbReference>
<dbReference type="InterPro" id="IPR011335">
    <property type="entry name" value="Restrct_endonuc-II-like"/>
</dbReference>
<dbReference type="Gene3D" id="3.90.320.10">
    <property type="match status" value="1"/>
</dbReference>
<evidence type="ECO:0000313" key="2">
    <source>
        <dbReference type="EMBL" id="KAJ8368961.1"/>
    </source>
</evidence>
<sequence length="135" mass="15037">MAAIRTVEYAEGSQIAFTKAQRKRSADGCACRTDPDKPAVSLLKKLCYPVAYKDPNNNTPHSLRWGTEHEDKVVEEYTKVMESQHSNLTVRKGGLVINPHYPWLGASPDGILICDCHEMGVLEVEQAQLLALRTN</sequence>
<accession>A0A9Q1FXD0</accession>
<feature type="domain" description="YqaJ viral recombinase" evidence="1">
    <location>
        <begin position="30"/>
        <end position="127"/>
    </location>
</feature>
<gene>
    <name evidence="2" type="ORF">SKAU_G00089890</name>
</gene>
<dbReference type="InterPro" id="IPR051703">
    <property type="entry name" value="NF-kappa-B_Signaling_Reg"/>
</dbReference>
<comment type="caution">
    <text evidence="2">The sequence shown here is derived from an EMBL/GenBank/DDBJ whole genome shotgun (WGS) entry which is preliminary data.</text>
</comment>
<dbReference type="InterPro" id="IPR019080">
    <property type="entry name" value="YqaJ_viral_recombinase"/>
</dbReference>
<dbReference type="PANTHER" id="PTHR46609">
    <property type="entry name" value="EXONUCLEASE, PHAGE-TYPE/RECB, C-TERMINAL DOMAIN-CONTAINING PROTEIN"/>
    <property type="match status" value="1"/>
</dbReference>
<name>A0A9Q1FXD0_SYNKA</name>
<dbReference type="Proteomes" id="UP001152622">
    <property type="component" value="Chromosome 3"/>
</dbReference>
<evidence type="ECO:0000313" key="3">
    <source>
        <dbReference type="Proteomes" id="UP001152622"/>
    </source>
</evidence>
<proteinExistence type="predicted"/>
<dbReference type="PANTHER" id="PTHR46609:SF8">
    <property type="entry name" value="YQAJ VIRAL RECOMBINASE DOMAIN-CONTAINING PROTEIN"/>
    <property type="match status" value="1"/>
</dbReference>
<organism evidence="2 3">
    <name type="scientific">Synaphobranchus kaupii</name>
    <name type="common">Kaup's arrowtooth eel</name>
    <dbReference type="NCBI Taxonomy" id="118154"/>
    <lineage>
        <taxon>Eukaryota</taxon>
        <taxon>Metazoa</taxon>
        <taxon>Chordata</taxon>
        <taxon>Craniata</taxon>
        <taxon>Vertebrata</taxon>
        <taxon>Euteleostomi</taxon>
        <taxon>Actinopterygii</taxon>
        <taxon>Neopterygii</taxon>
        <taxon>Teleostei</taxon>
        <taxon>Anguilliformes</taxon>
        <taxon>Synaphobranchidae</taxon>
        <taxon>Synaphobranchus</taxon>
    </lineage>
</organism>
<reference evidence="2" key="1">
    <citation type="journal article" date="2023" name="Science">
        <title>Genome structures resolve the early diversification of teleost fishes.</title>
        <authorList>
            <person name="Parey E."/>
            <person name="Louis A."/>
            <person name="Montfort J."/>
            <person name="Bouchez O."/>
            <person name="Roques C."/>
            <person name="Iampietro C."/>
            <person name="Lluch J."/>
            <person name="Castinel A."/>
            <person name="Donnadieu C."/>
            <person name="Desvignes T."/>
            <person name="Floi Bucao C."/>
            <person name="Jouanno E."/>
            <person name="Wen M."/>
            <person name="Mejri S."/>
            <person name="Dirks R."/>
            <person name="Jansen H."/>
            <person name="Henkel C."/>
            <person name="Chen W.J."/>
            <person name="Zahm M."/>
            <person name="Cabau C."/>
            <person name="Klopp C."/>
            <person name="Thompson A.W."/>
            <person name="Robinson-Rechavi M."/>
            <person name="Braasch I."/>
            <person name="Lecointre G."/>
            <person name="Bobe J."/>
            <person name="Postlethwait J.H."/>
            <person name="Berthelot C."/>
            <person name="Roest Crollius H."/>
            <person name="Guiguen Y."/>
        </authorList>
    </citation>
    <scope>NUCLEOTIDE SEQUENCE</scope>
    <source>
        <strain evidence="2">WJC10195</strain>
    </source>
</reference>
<protein>
    <recommendedName>
        <fullName evidence="1">YqaJ viral recombinase domain-containing protein</fullName>
    </recommendedName>
</protein>
<dbReference type="SUPFAM" id="SSF52980">
    <property type="entry name" value="Restriction endonuclease-like"/>
    <property type="match status" value="1"/>
</dbReference>
<dbReference type="OrthoDB" id="6155932at2759"/>
<dbReference type="EMBL" id="JAINUF010000003">
    <property type="protein sequence ID" value="KAJ8368961.1"/>
    <property type="molecule type" value="Genomic_DNA"/>
</dbReference>
<keyword evidence="3" id="KW-1185">Reference proteome</keyword>
<dbReference type="InterPro" id="IPR011604">
    <property type="entry name" value="PDDEXK-like_dom_sf"/>
</dbReference>
<dbReference type="AlphaFoldDB" id="A0A9Q1FXD0"/>
<dbReference type="Pfam" id="PF09588">
    <property type="entry name" value="YqaJ"/>
    <property type="match status" value="1"/>
</dbReference>